<dbReference type="HOGENOM" id="CLU_153216_0_0_6"/>
<protein>
    <submittedName>
        <fullName evidence="2">Hypothetical membrane protein</fullName>
    </submittedName>
</protein>
<dbReference type="PATRIC" id="fig|1301098.3.peg.705"/>
<gene>
    <name evidence="2" type="ORF">PKB_0698</name>
</gene>
<name>A0A024HB48_PSEKB</name>
<dbReference type="Proteomes" id="UP000025241">
    <property type="component" value="Chromosome I"/>
</dbReference>
<proteinExistence type="predicted"/>
<dbReference type="AlphaFoldDB" id="A0A024HB48"/>
<keyword evidence="1" id="KW-0472">Membrane</keyword>
<keyword evidence="3" id="KW-1185">Reference proteome</keyword>
<feature type="transmembrane region" description="Helical" evidence="1">
    <location>
        <begin position="101"/>
        <end position="131"/>
    </location>
</feature>
<dbReference type="STRING" id="1301098.PKB_0698"/>
<evidence type="ECO:0000313" key="3">
    <source>
        <dbReference type="Proteomes" id="UP000025241"/>
    </source>
</evidence>
<organism evidence="2 3">
    <name type="scientific">Pseudomonas knackmussii (strain DSM 6978 / CCUG 54928 / LMG 23759 / B13)</name>
    <dbReference type="NCBI Taxonomy" id="1301098"/>
    <lineage>
        <taxon>Bacteria</taxon>
        <taxon>Pseudomonadati</taxon>
        <taxon>Pseudomonadota</taxon>
        <taxon>Gammaproteobacteria</taxon>
        <taxon>Pseudomonadales</taxon>
        <taxon>Pseudomonadaceae</taxon>
        <taxon>Pseudomonas</taxon>
    </lineage>
</organism>
<dbReference type="EMBL" id="HG322950">
    <property type="protein sequence ID" value="CDF82066.1"/>
    <property type="molecule type" value="Genomic_DNA"/>
</dbReference>
<keyword evidence="1" id="KW-1133">Transmembrane helix</keyword>
<reference evidence="2 3" key="1">
    <citation type="submission" date="2013-03" db="EMBL/GenBank/DDBJ databases">
        <authorList>
            <person name="Linke B."/>
        </authorList>
    </citation>
    <scope>NUCLEOTIDE SEQUENCE [LARGE SCALE GENOMIC DNA]</scope>
    <source>
        <strain evidence="2 3">B13</strain>
    </source>
</reference>
<keyword evidence="1" id="KW-0812">Transmembrane</keyword>
<evidence type="ECO:0000256" key="1">
    <source>
        <dbReference type="SAM" id="Phobius"/>
    </source>
</evidence>
<accession>A0A024HB48</accession>
<sequence length="138" mass="15505">MNRAAEHGRLAGRWWLHLLLALGPLFALLTWGREFDELAVLATPLYIAALVSMYFTLPLFRRYKLALIAAGKARDADDEPERWSELARTWRNGVLGASLPAWIGALACFTDLSGVALILLGLTSLLIFWLYRIPRLIV</sequence>
<dbReference type="KEGG" id="pkc:PKB_0698"/>
<feature type="transmembrane region" description="Helical" evidence="1">
    <location>
        <begin position="12"/>
        <end position="31"/>
    </location>
</feature>
<feature type="transmembrane region" description="Helical" evidence="1">
    <location>
        <begin position="38"/>
        <end position="57"/>
    </location>
</feature>
<evidence type="ECO:0000313" key="2">
    <source>
        <dbReference type="EMBL" id="CDF82066.1"/>
    </source>
</evidence>
<reference evidence="2 3" key="2">
    <citation type="submission" date="2014-05" db="EMBL/GenBank/DDBJ databases">
        <title>Genome sequence of the 3-chlorobenzoate degrading bacterium Pseudomonas knackmussii B13 shows multiple evidence for horizontal gene transfer.</title>
        <authorList>
            <person name="Miyazaki R."/>
            <person name="Bertelli C."/>
            <person name="Falquet L."/>
            <person name="Robinson-Rechavi M."/>
            <person name="Gharib W."/>
            <person name="Roy S."/>
            <person name="Van der Meer J.R."/>
        </authorList>
    </citation>
    <scope>NUCLEOTIDE SEQUENCE [LARGE SCALE GENOMIC DNA]</scope>
    <source>
        <strain evidence="2 3">B13</strain>
    </source>
</reference>
<dbReference type="OrthoDB" id="7030977at2"/>
<dbReference type="RefSeq" id="WP_043249052.1">
    <property type="nucleotide sequence ID" value="NZ_HG322950.1"/>
</dbReference>